<dbReference type="RefSeq" id="WP_221285317.1">
    <property type="nucleotide sequence ID" value="NZ_JACHFD010000064.1"/>
</dbReference>
<feature type="region of interest" description="Disordered" evidence="1">
    <location>
        <begin position="70"/>
        <end position="98"/>
    </location>
</feature>
<organism evidence="2 3">
    <name type="scientific">Haloferula luteola</name>
    <dbReference type="NCBI Taxonomy" id="595692"/>
    <lineage>
        <taxon>Bacteria</taxon>
        <taxon>Pseudomonadati</taxon>
        <taxon>Verrucomicrobiota</taxon>
        <taxon>Verrucomicrobiia</taxon>
        <taxon>Verrucomicrobiales</taxon>
        <taxon>Verrucomicrobiaceae</taxon>
        <taxon>Haloferula</taxon>
    </lineage>
</organism>
<evidence type="ECO:0008006" key="4">
    <source>
        <dbReference type="Google" id="ProtNLM"/>
    </source>
</evidence>
<keyword evidence="3" id="KW-1185">Reference proteome</keyword>
<reference evidence="2 3" key="1">
    <citation type="submission" date="2020-08" db="EMBL/GenBank/DDBJ databases">
        <title>Genomic Encyclopedia of Type Strains, Phase IV (KMG-IV): sequencing the most valuable type-strain genomes for metagenomic binning, comparative biology and taxonomic classification.</title>
        <authorList>
            <person name="Goeker M."/>
        </authorList>
    </citation>
    <scope>NUCLEOTIDE SEQUENCE [LARGE SCALE GENOMIC DNA]</scope>
    <source>
        <strain evidence="2 3">YC6886</strain>
    </source>
</reference>
<dbReference type="Proteomes" id="UP000557717">
    <property type="component" value="Unassembled WGS sequence"/>
</dbReference>
<name>A0A840VJN3_9BACT</name>
<accession>A0A840VJN3</accession>
<sequence>MKTTSHYYIGIDLHKRFSQVHVLDQDGTTVWKGRIDGNDPQGFESLVHSLGGPCSAVFEAQMNWHVKGVRARQRGQSKGSVKGVSQRGQSKGSVKGVSPERHWIKLVFGLKGDGKPAGVR</sequence>
<proteinExistence type="predicted"/>
<comment type="caution">
    <text evidence="2">The sequence shown here is derived from an EMBL/GenBank/DDBJ whole genome shotgun (WGS) entry which is preliminary data.</text>
</comment>
<gene>
    <name evidence="2" type="ORF">HNR46_004271</name>
</gene>
<evidence type="ECO:0000256" key="1">
    <source>
        <dbReference type="SAM" id="MobiDB-lite"/>
    </source>
</evidence>
<evidence type="ECO:0000313" key="2">
    <source>
        <dbReference type="EMBL" id="MBB5353999.1"/>
    </source>
</evidence>
<protein>
    <recommendedName>
        <fullName evidence="4">Transposase</fullName>
    </recommendedName>
</protein>
<dbReference type="EMBL" id="JACHFD010000064">
    <property type="protein sequence ID" value="MBB5353999.1"/>
    <property type="molecule type" value="Genomic_DNA"/>
</dbReference>
<dbReference type="AlphaFoldDB" id="A0A840VJN3"/>
<evidence type="ECO:0000313" key="3">
    <source>
        <dbReference type="Proteomes" id="UP000557717"/>
    </source>
</evidence>